<keyword evidence="1" id="KW-0413">Isomerase</keyword>
<name>A0A2R8BVF5_9RHOB</name>
<proteinExistence type="predicted"/>
<dbReference type="GO" id="GO:0050076">
    <property type="term" value="F:maleate isomerase activity"/>
    <property type="evidence" value="ECO:0007669"/>
    <property type="project" value="UniProtKB-EC"/>
</dbReference>
<dbReference type="PANTHER" id="PTHR40267:SF1">
    <property type="entry name" value="BLR3294 PROTEIN"/>
    <property type="match status" value="1"/>
</dbReference>
<dbReference type="PANTHER" id="PTHR40267">
    <property type="entry name" value="BLR3294 PROTEIN"/>
    <property type="match status" value="1"/>
</dbReference>
<accession>A0A2R8BVF5</accession>
<dbReference type="OrthoDB" id="9816064at2"/>
<protein>
    <submittedName>
        <fullName evidence="1">Maleate isomerase</fullName>
        <ecNumber evidence="1">5.2.1.1</ecNumber>
    </submittedName>
</protein>
<dbReference type="RefSeq" id="WP_108893967.1">
    <property type="nucleotide sequence ID" value="NZ_ONZF01000003.1"/>
</dbReference>
<dbReference type="EMBL" id="ONZF01000003">
    <property type="protein sequence ID" value="SPJ24142.1"/>
    <property type="molecule type" value="Genomic_DNA"/>
</dbReference>
<dbReference type="Gene3D" id="3.40.50.12500">
    <property type="match status" value="1"/>
</dbReference>
<dbReference type="AlphaFoldDB" id="A0A2R8BVF5"/>
<dbReference type="InterPro" id="IPR053714">
    <property type="entry name" value="Iso_Racemase_Enz_sf"/>
</dbReference>
<dbReference type="Proteomes" id="UP000244912">
    <property type="component" value="Unassembled WGS sequence"/>
</dbReference>
<reference evidence="1 2" key="1">
    <citation type="submission" date="2018-03" db="EMBL/GenBank/DDBJ databases">
        <authorList>
            <person name="Keele B.F."/>
        </authorList>
    </citation>
    <scope>NUCLEOTIDE SEQUENCE [LARGE SCALE GENOMIC DNA]</scope>
    <source>
        <strain evidence="1 2">CECT 8504</strain>
    </source>
</reference>
<sequence>MSSRIETLGGVRLDTDESVTRLGLVALSTDLTFERDAARVLPHDGMALHVARIAFQNPTTPANLRAMLPDLSRTADLLVPGMNLAAICFGCTSAAITLGDAVIDDAMASVRPGVPVITPARAALTGFAALRVRRIVLLAPYLKETTRPVAEYFTAAGMDVVRTCCLDMADDRDIARLSADTIVSAALAADTSEAEAMFISCTSMPALGVIAEIEARLGKPLLTSNQASLWQMLQMAGWPMPDGYGRLSTVPLATAGAA</sequence>
<dbReference type="PIRSF" id="PIRSF015736">
    <property type="entry name" value="MI"/>
    <property type="match status" value="1"/>
</dbReference>
<organism evidence="1 2">
    <name type="scientific">Palleronia abyssalis</name>
    <dbReference type="NCBI Taxonomy" id="1501240"/>
    <lineage>
        <taxon>Bacteria</taxon>
        <taxon>Pseudomonadati</taxon>
        <taxon>Pseudomonadota</taxon>
        <taxon>Alphaproteobacteria</taxon>
        <taxon>Rhodobacterales</taxon>
        <taxon>Roseobacteraceae</taxon>
        <taxon>Palleronia</taxon>
    </lineage>
</organism>
<keyword evidence="2" id="KW-1185">Reference proteome</keyword>
<dbReference type="InterPro" id="IPR026286">
    <property type="entry name" value="MaiA/AMDase"/>
</dbReference>
<gene>
    <name evidence="1" type="primary">maiA</name>
    <name evidence="1" type="ORF">PAA8504_01969</name>
</gene>
<evidence type="ECO:0000313" key="2">
    <source>
        <dbReference type="Proteomes" id="UP000244912"/>
    </source>
</evidence>
<dbReference type="EC" id="5.2.1.1" evidence="1"/>
<dbReference type="Pfam" id="PF17645">
    <property type="entry name" value="Amdase"/>
    <property type="match status" value="1"/>
</dbReference>
<evidence type="ECO:0000313" key="1">
    <source>
        <dbReference type="EMBL" id="SPJ24142.1"/>
    </source>
</evidence>